<dbReference type="AlphaFoldDB" id="A0A2T0XJM3"/>
<proteinExistence type="predicted"/>
<protein>
    <submittedName>
        <fullName evidence="1">Acyl-coenzyme A thioesterase PaaI-like protein</fullName>
    </submittedName>
</protein>
<keyword evidence="2" id="KW-1185">Reference proteome</keyword>
<dbReference type="Gene3D" id="3.10.129.10">
    <property type="entry name" value="Hotdog Thioesterase"/>
    <property type="match status" value="2"/>
</dbReference>
<dbReference type="OrthoDB" id="8677401at2"/>
<name>A0A2T0XJM3_9BURK</name>
<organism evidence="1 2">
    <name type="scientific">Jezberella montanilacus</name>
    <dbReference type="NCBI Taxonomy" id="323426"/>
    <lineage>
        <taxon>Bacteria</taxon>
        <taxon>Pseudomonadati</taxon>
        <taxon>Pseudomonadota</taxon>
        <taxon>Betaproteobacteria</taxon>
        <taxon>Burkholderiales</taxon>
        <taxon>Alcaligenaceae</taxon>
        <taxon>Jezberella</taxon>
    </lineage>
</organism>
<accession>A0A2T0XJM3</accession>
<dbReference type="CDD" id="cd03443">
    <property type="entry name" value="PaaI_thioesterase"/>
    <property type="match status" value="1"/>
</dbReference>
<dbReference type="SUPFAM" id="SSF54637">
    <property type="entry name" value="Thioesterase/thiol ester dehydrase-isomerase"/>
    <property type="match status" value="2"/>
</dbReference>
<evidence type="ECO:0000313" key="1">
    <source>
        <dbReference type="EMBL" id="PRY99136.1"/>
    </source>
</evidence>
<gene>
    <name evidence="1" type="ORF">BCM14_0577</name>
</gene>
<reference evidence="1 2" key="1">
    <citation type="submission" date="2018-03" db="EMBL/GenBank/DDBJ databases">
        <title>Genomic Encyclopedia of Type Strains, Phase III (KMG-III): the genomes of soil and plant-associated and newly described type strains.</title>
        <authorList>
            <person name="Whitman W."/>
        </authorList>
    </citation>
    <scope>NUCLEOTIDE SEQUENCE [LARGE SCALE GENOMIC DNA]</scope>
    <source>
        <strain evidence="1 2">MWH-P2sevCIIIb</strain>
    </source>
</reference>
<dbReference type="Proteomes" id="UP000238308">
    <property type="component" value="Unassembled WGS sequence"/>
</dbReference>
<comment type="caution">
    <text evidence="1">The sequence shown here is derived from an EMBL/GenBank/DDBJ whole genome shotgun (WGS) entry which is preliminary data.</text>
</comment>
<dbReference type="EMBL" id="PVTV01000011">
    <property type="protein sequence ID" value="PRY99136.1"/>
    <property type="molecule type" value="Genomic_DNA"/>
</dbReference>
<dbReference type="InterPro" id="IPR029069">
    <property type="entry name" value="HotDog_dom_sf"/>
</dbReference>
<evidence type="ECO:0000313" key="2">
    <source>
        <dbReference type="Proteomes" id="UP000238308"/>
    </source>
</evidence>
<dbReference type="RefSeq" id="WP_106226474.1">
    <property type="nucleotide sequence ID" value="NZ_PVTV01000011.1"/>
</dbReference>
<sequence>MFDQALYQHPIMTQVRHAIVLNRNPGYHFIGNFVGQVFENVHLTKSLLKLPSGPHLLDKQGDTHIAAFAIVTDMGLATGIRSGLEPSTRLATVSLSLQMTSAPMLGELAVASVSEGFVHGAAGREGMSATKVHANGELVCFGSGSFMILPPPPGVELHPIPWVKQVPPVVSELDPGSMSESEVGIVTLAERALNKSLHEGGDFLTHFLGLYPEAIKGAAHCVVTNGPHVGNRVGHVQGGITLTHAMVTANAALGDGWLMTAVHASYISPGQGDTITADSKVIHHGRMTAVVRTKLMSSNGRQVLDVVSNHVRRA</sequence>